<dbReference type="AlphaFoldDB" id="A0A3A1Y9U5"/>
<sequence>NNNQNGFNNQNSFNNNQNGFNNQAKAGFNNNSGFNANSGFNNAKPANSFSAGATASGFNAEKPANGAFGNTSFNAPEFKANNSFAQGKDLNDQPTPEAKESKEKGSTAEVTTTTADDDAIPF</sequence>
<dbReference type="Proteomes" id="UP000265916">
    <property type="component" value="Unassembled WGS sequence"/>
</dbReference>
<gene>
    <name evidence="2" type="ORF">CKF58_07100</name>
</gene>
<reference evidence="2 3" key="1">
    <citation type="submission" date="2017-08" db="EMBL/GenBank/DDBJ databases">
        <title>Reclassification of Bisgaard taxon 37 and 44.</title>
        <authorList>
            <person name="Christensen H."/>
        </authorList>
    </citation>
    <scope>NUCLEOTIDE SEQUENCE [LARGE SCALE GENOMIC DNA]</scope>
    <source>
        <strain evidence="2 3">111</strain>
    </source>
</reference>
<dbReference type="EMBL" id="NRJG01000151">
    <property type="protein sequence ID" value="RIY35083.1"/>
    <property type="molecule type" value="Genomic_DNA"/>
</dbReference>
<feature type="compositionally biased region" description="Basic and acidic residues" evidence="1">
    <location>
        <begin position="97"/>
        <end position="106"/>
    </location>
</feature>
<organism evidence="2 3">
    <name type="scientific">Psittacicella hinzii</name>
    <dbReference type="NCBI Taxonomy" id="2028575"/>
    <lineage>
        <taxon>Bacteria</taxon>
        <taxon>Pseudomonadati</taxon>
        <taxon>Pseudomonadota</taxon>
        <taxon>Gammaproteobacteria</taxon>
        <taxon>Pasteurellales</taxon>
        <taxon>Psittacicellaceae</taxon>
        <taxon>Psittacicella</taxon>
    </lineage>
</organism>
<dbReference type="RefSeq" id="WP_222987761.1">
    <property type="nucleotide sequence ID" value="NZ_NRJG01000151.1"/>
</dbReference>
<feature type="region of interest" description="Disordered" evidence="1">
    <location>
        <begin position="1"/>
        <end position="122"/>
    </location>
</feature>
<evidence type="ECO:0000256" key="1">
    <source>
        <dbReference type="SAM" id="MobiDB-lite"/>
    </source>
</evidence>
<feature type="compositionally biased region" description="Low complexity" evidence="1">
    <location>
        <begin position="1"/>
        <end position="43"/>
    </location>
</feature>
<evidence type="ECO:0000313" key="3">
    <source>
        <dbReference type="Proteomes" id="UP000265916"/>
    </source>
</evidence>
<protein>
    <submittedName>
        <fullName evidence="2">Uncharacterized protein</fullName>
    </submittedName>
</protein>
<evidence type="ECO:0000313" key="2">
    <source>
        <dbReference type="EMBL" id="RIY35083.1"/>
    </source>
</evidence>
<proteinExistence type="predicted"/>
<accession>A0A3A1Y9U5</accession>
<comment type="caution">
    <text evidence="2">The sequence shown here is derived from an EMBL/GenBank/DDBJ whole genome shotgun (WGS) entry which is preliminary data.</text>
</comment>
<feature type="compositionally biased region" description="Polar residues" evidence="1">
    <location>
        <begin position="44"/>
        <end position="57"/>
    </location>
</feature>
<keyword evidence="3" id="KW-1185">Reference proteome</keyword>
<name>A0A3A1Y9U5_9GAMM</name>
<feature type="non-terminal residue" evidence="2">
    <location>
        <position position="1"/>
    </location>
</feature>
<feature type="compositionally biased region" description="Polar residues" evidence="1">
    <location>
        <begin position="68"/>
        <end position="85"/>
    </location>
</feature>